<evidence type="ECO:0000313" key="2">
    <source>
        <dbReference type="Proteomes" id="UP000658382"/>
    </source>
</evidence>
<comment type="caution">
    <text evidence="1">The sequence shown here is derived from an EMBL/GenBank/DDBJ whole genome shotgun (WGS) entry which is preliminary data.</text>
</comment>
<reference evidence="1" key="2">
    <citation type="submission" date="2020-09" db="EMBL/GenBank/DDBJ databases">
        <authorList>
            <person name="Sun Q."/>
            <person name="Ohkuma M."/>
        </authorList>
    </citation>
    <scope>NUCLEOTIDE SEQUENCE</scope>
    <source>
        <strain evidence="1">JCM 12580</strain>
    </source>
</reference>
<organism evidence="1 2">
    <name type="scientific">Lentibacillus kapialis</name>
    <dbReference type="NCBI Taxonomy" id="340214"/>
    <lineage>
        <taxon>Bacteria</taxon>
        <taxon>Bacillati</taxon>
        <taxon>Bacillota</taxon>
        <taxon>Bacilli</taxon>
        <taxon>Bacillales</taxon>
        <taxon>Bacillaceae</taxon>
        <taxon>Lentibacillus</taxon>
    </lineage>
</organism>
<sequence>MNSIKRLFIYVLIVLFLVSIHKDLTVGTPMDSEPEMQNGTKTFKQESLTAVEVKVNEGDTVLTIVEELNDQNDKQLDIPQIQADFEALNPNVQALHVEPGEYYYFPLY</sequence>
<evidence type="ECO:0000313" key="1">
    <source>
        <dbReference type="EMBL" id="GGJ83191.1"/>
    </source>
</evidence>
<name>A0A917PKR5_9BACI</name>
<protein>
    <recommendedName>
        <fullName evidence="3">LysM domain-containing protein</fullName>
    </recommendedName>
</protein>
<proteinExistence type="predicted"/>
<keyword evidence="2" id="KW-1185">Reference proteome</keyword>
<evidence type="ECO:0008006" key="3">
    <source>
        <dbReference type="Google" id="ProtNLM"/>
    </source>
</evidence>
<reference evidence="1" key="1">
    <citation type="journal article" date="2014" name="Int. J. Syst. Evol. Microbiol.">
        <title>Complete genome sequence of Corynebacterium casei LMG S-19264T (=DSM 44701T), isolated from a smear-ripened cheese.</title>
        <authorList>
            <consortium name="US DOE Joint Genome Institute (JGI-PGF)"/>
            <person name="Walter F."/>
            <person name="Albersmeier A."/>
            <person name="Kalinowski J."/>
            <person name="Ruckert C."/>
        </authorList>
    </citation>
    <scope>NUCLEOTIDE SEQUENCE</scope>
    <source>
        <strain evidence="1">JCM 12580</strain>
    </source>
</reference>
<dbReference type="RefSeq" id="WP_188631203.1">
    <property type="nucleotide sequence ID" value="NZ_BMNQ01000002.1"/>
</dbReference>
<gene>
    <name evidence="1" type="primary">yqfZ</name>
    <name evidence="1" type="ORF">GCM10007063_02130</name>
</gene>
<dbReference type="Proteomes" id="UP000658382">
    <property type="component" value="Unassembled WGS sequence"/>
</dbReference>
<dbReference type="EMBL" id="BMNQ01000002">
    <property type="protein sequence ID" value="GGJ83191.1"/>
    <property type="molecule type" value="Genomic_DNA"/>
</dbReference>
<accession>A0A917PKR5</accession>
<dbReference type="AlphaFoldDB" id="A0A917PKR5"/>